<gene>
    <name evidence="6" type="ordered locus">Mmc1_0989</name>
</gene>
<dbReference type="OrthoDB" id="9778547at2"/>
<dbReference type="CDD" id="cd03230">
    <property type="entry name" value="ABC_DR_subfamily_A"/>
    <property type="match status" value="1"/>
</dbReference>
<proteinExistence type="inferred from homology"/>
<dbReference type="AlphaFoldDB" id="A0L6B4"/>
<protein>
    <submittedName>
        <fullName evidence="6">ABC transporter related protein</fullName>
    </submittedName>
</protein>
<dbReference type="SUPFAM" id="SSF52540">
    <property type="entry name" value="P-loop containing nucleoside triphosphate hydrolases"/>
    <property type="match status" value="1"/>
</dbReference>
<accession>A0L6B4</accession>
<dbReference type="HOGENOM" id="CLU_000604_1_2_5"/>
<dbReference type="GO" id="GO:0005524">
    <property type="term" value="F:ATP binding"/>
    <property type="evidence" value="ECO:0007669"/>
    <property type="project" value="UniProtKB-KW"/>
</dbReference>
<keyword evidence="3" id="KW-0547">Nucleotide-binding</keyword>
<dbReference type="KEGG" id="mgm:Mmc1_0989"/>
<keyword evidence="4" id="KW-0067">ATP-binding</keyword>
<dbReference type="PANTHER" id="PTHR43335">
    <property type="entry name" value="ABC TRANSPORTER, ATP-BINDING PROTEIN"/>
    <property type="match status" value="1"/>
</dbReference>
<dbReference type="Pfam" id="PF00005">
    <property type="entry name" value="ABC_tran"/>
    <property type="match status" value="1"/>
</dbReference>
<reference evidence="6 7" key="2">
    <citation type="journal article" date="2012" name="Int. J. Syst. Evol. Microbiol.">
        <title>Magnetococcus marinus gen. nov., sp. nov., a marine, magnetotactic bacterium that represents a novel lineage (Magnetococcaceae fam. nov.; Magnetococcales ord. nov.) at the base of the Alphaproteobacteria.</title>
        <authorList>
            <person name="Bazylinski D.A."/>
            <person name="Williams T.J."/>
            <person name="Lefevre C.T."/>
            <person name="Berg R.J."/>
            <person name="Zhang C.L."/>
            <person name="Bowser S.S."/>
            <person name="Dean A.J."/>
            <person name="Beveridge T.J."/>
        </authorList>
    </citation>
    <scope>NUCLEOTIDE SEQUENCE [LARGE SCALE GENOMIC DNA]</scope>
    <source>
        <strain evidence="7">ATCC BAA-1437 / JCM 17883 / MC-1</strain>
    </source>
</reference>
<feature type="domain" description="ABC transporter" evidence="5">
    <location>
        <begin position="25"/>
        <end position="254"/>
    </location>
</feature>
<dbReference type="GO" id="GO:0016887">
    <property type="term" value="F:ATP hydrolysis activity"/>
    <property type="evidence" value="ECO:0007669"/>
    <property type="project" value="InterPro"/>
</dbReference>
<dbReference type="InterPro" id="IPR003593">
    <property type="entry name" value="AAA+_ATPase"/>
</dbReference>
<dbReference type="InterPro" id="IPR003439">
    <property type="entry name" value="ABC_transporter-like_ATP-bd"/>
</dbReference>
<comment type="similarity">
    <text evidence="1">Belongs to the ABC transporter superfamily.</text>
</comment>
<evidence type="ECO:0000256" key="2">
    <source>
        <dbReference type="ARBA" id="ARBA00022448"/>
    </source>
</evidence>
<organism evidence="6 7">
    <name type="scientific">Magnetococcus marinus (strain ATCC BAA-1437 / JCM 17883 / MC-1)</name>
    <dbReference type="NCBI Taxonomy" id="156889"/>
    <lineage>
        <taxon>Bacteria</taxon>
        <taxon>Pseudomonadati</taxon>
        <taxon>Pseudomonadota</taxon>
        <taxon>Magnetococcia</taxon>
        <taxon>Magnetococcales</taxon>
        <taxon>Magnetococcaceae</taxon>
        <taxon>Magnetococcus</taxon>
    </lineage>
</organism>
<dbReference type="Gene3D" id="3.40.50.300">
    <property type="entry name" value="P-loop containing nucleotide triphosphate hydrolases"/>
    <property type="match status" value="1"/>
</dbReference>
<evidence type="ECO:0000313" key="7">
    <source>
        <dbReference type="Proteomes" id="UP000002586"/>
    </source>
</evidence>
<evidence type="ECO:0000256" key="3">
    <source>
        <dbReference type="ARBA" id="ARBA00022741"/>
    </source>
</evidence>
<keyword evidence="7" id="KW-1185">Reference proteome</keyword>
<dbReference type="EMBL" id="CP000471">
    <property type="protein sequence ID" value="ABK43507.1"/>
    <property type="molecule type" value="Genomic_DNA"/>
</dbReference>
<dbReference type="SMART" id="SM00382">
    <property type="entry name" value="AAA"/>
    <property type="match status" value="1"/>
</dbReference>
<evidence type="ECO:0000259" key="5">
    <source>
        <dbReference type="PROSITE" id="PS50893"/>
    </source>
</evidence>
<dbReference type="Proteomes" id="UP000002586">
    <property type="component" value="Chromosome"/>
</dbReference>
<evidence type="ECO:0000313" key="6">
    <source>
        <dbReference type="EMBL" id="ABK43507.1"/>
    </source>
</evidence>
<evidence type="ECO:0000256" key="4">
    <source>
        <dbReference type="ARBA" id="ARBA00022840"/>
    </source>
</evidence>
<dbReference type="STRING" id="156889.Mmc1_0989"/>
<dbReference type="PROSITE" id="PS50893">
    <property type="entry name" value="ABC_TRANSPORTER_2"/>
    <property type="match status" value="1"/>
</dbReference>
<keyword evidence="2" id="KW-0813">Transport</keyword>
<reference evidence="7" key="1">
    <citation type="journal article" date="2009" name="Appl. Environ. Microbiol.">
        <title>Complete genome sequence of the chemolithoautotrophic marine magnetotactic coccus strain MC-1.</title>
        <authorList>
            <person name="Schubbe S."/>
            <person name="Williams T.J."/>
            <person name="Xie G."/>
            <person name="Kiss H.E."/>
            <person name="Brettin T.S."/>
            <person name="Martinez D."/>
            <person name="Ross C.A."/>
            <person name="Schuler D."/>
            <person name="Cox B.L."/>
            <person name="Nealson K.H."/>
            <person name="Bazylinski D.A."/>
        </authorList>
    </citation>
    <scope>NUCLEOTIDE SEQUENCE [LARGE SCALE GENOMIC DNA]</scope>
    <source>
        <strain evidence="7">ATCC BAA-1437 / JCM 17883 / MC-1</strain>
    </source>
</reference>
<dbReference type="RefSeq" id="WP_011712664.1">
    <property type="nucleotide sequence ID" value="NC_008576.1"/>
</dbReference>
<sequence length="331" mass="35351">MQNDAKIVKLSPNSEAPHAAPVPLIRLQGVCKQYGALSALQGVNLTVARGEVVGFLGPNGAGKTTTMSILAGLLAPTEGVVQVAGVDMLRHPQQAKPHIGFLPEQPPLYKEMTVQAYLSHLARLRGVAARQCREAVSQVMAQCGLNPVAGRVLGHLSKGYQQRAGIAQALVHRPEVVILDEPTSGLDPLQIQEICLLIRSLGQQHAVLLSTHILSEVRMTCDRVVLIHQGKIQLDTSMADLEQHLQAPQVVQVSLANDPGQAVLAALPGVAHVEACAGGWRITPQQDADPVPALLAAAVAQHWGLRQLQPQQAPLESLFTALAQTDQEELR</sequence>
<evidence type="ECO:0000256" key="1">
    <source>
        <dbReference type="ARBA" id="ARBA00005417"/>
    </source>
</evidence>
<dbReference type="PANTHER" id="PTHR43335:SF4">
    <property type="entry name" value="ABC TRANSPORTER, ATP-BINDING PROTEIN"/>
    <property type="match status" value="1"/>
</dbReference>
<name>A0L6B4_MAGMM</name>
<dbReference type="eggNOG" id="COG1131">
    <property type="taxonomic scope" value="Bacteria"/>
</dbReference>
<dbReference type="InterPro" id="IPR027417">
    <property type="entry name" value="P-loop_NTPase"/>
</dbReference>